<dbReference type="OrthoDB" id="2684236at2759"/>
<organism evidence="2 3">
    <name type="scientific">Hericium alpestre</name>
    <dbReference type="NCBI Taxonomy" id="135208"/>
    <lineage>
        <taxon>Eukaryota</taxon>
        <taxon>Fungi</taxon>
        <taxon>Dikarya</taxon>
        <taxon>Basidiomycota</taxon>
        <taxon>Agaricomycotina</taxon>
        <taxon>Agaricomycetes</taxon>
        <taxon>Russulales</taxon>
        <taxon>Hericiaceae</taxon>
        <taxon>Hericium</taxon>
    </lineage>
</organism>
<protein>
    <submittedName>
        <fullName evidence="2">Uncharacterized protein</fullName>
    </submittedName>
</protein>
<evidence type="ECO:0000256" key="1">
    <source>
        <dbReference type="SAM" id="MobiDB-lite"/>
    </source>
</evidence>
<dbReference type="AlphaFoldDB" id="A0A4Y9ZNP7"/>
<dbReference type="Pfam" id="PF07173">
    <property type="entry name" value="GRDP-like"/>
    <property type="match status" value="1"/>
</dbReference>
<sequence length="251" mass="28620">MLKSDAFKPRSDRHGTEYLDEQELQMNVKHSMKEVRSSIRNAIKKNSAQLLNRILSAYTDQRPFSPELVGASSDKALKKMYDLGWTRSGFFDSAADEQVLHQAIARYHGYAVSTLILMNHLTKCDDRFLGLMASSPVTFLVPTLDIDLVWHSHQMLGRQYHEDCKKYITNYLRSDDKVEESKLANAFELTCRAWQARYDVPYMHCGCPVPGKRIGEKLAHLKHKFLGARAAGVPRPRADAEREGVHASERP</sequence>
<proteinExistence type="predicted"/>
<dbReference type="STRING" id="135208.A0A4Y9ZNP7"/>
<feature type="compositionally biased region" description="Basic and acidic residues" evidence="1">
    <location>
        <begin position="236"/>
        <end position="251"/>
    </location>
</feature>
<reference evidence="2 3" key="1">
    <citation type="submission" date="2019-02" db="EMBL/GenBank/DDBJ databases">
        <title>Genome sequencing of the rare red list fungi Hericium alpestre (H. flagellum).</title>
        <authorList>
            <person name="Buettner E."/>
            <person name="Kellner H."/>
        </authorList>
    </citation>
    <scope>NUCLEOTIDE SEQUENCE [LARGE SCALE GENOMIC DNA]</scope>
    <source>
        <strain evidence="2 3">DSM 108284</strain>
    </source>
</reference>
<dbReference type="InterPro" id="IPR009836">
    <property type="entry name" value="GRDP-like"/>
</dbReference>
<dbReference type="Proteomes" id="UP000298061">
    <property type="component" value="Unassembled WGS sequence"/>
</dbReference>
<dbReference type="EMBL" id="SFCI01001271">
    <property type="protein sequence ID" value="TFY76235.1"/>
    <property type="molecule type" value="Genomic_DNA"/>
</dbReference>
<evidence type="ECO:0000313" key="2">
    <source>
        <dbReference type="EMBL" id="TFY76235.1"/>
    </source>
</evidence>
<evidence type="ECO:0000313" key="3">
    <source>
        <dbReference type="Proteomes" id="UP000298061"/>
    </source>
</evidence>
<accession>A0A4Y9ZNP7</accession>
<name>A0A4Y9ZNP7_9AGAM</name>
<keyword evidence="3" id="KW-1185">Reference proteome</keyword>
<dbReference type="PANTHER" id="PTHR34365:SF7">
    <property type="entry name" value="GLYCINE-RICH DOMAIN-CONTAINING PROTEIN 1"/>
    <property type="match status" value="1"/>
</dbReference>
<gene>
    <name evidence="2" type="ORF">EWM64_g7777</name>
</gene>
<dbReference type="PANTHER" id="PTHR34365">
    <property type="entry name" value="ENOLASE (DUF1399)"/>
    <property type="match status" value="1"/>
</dbReference>
<comment type="caution">
    <text evidence="2">The sequence shown here is derived from an EMBL/GenBank/DDBJ whole genome shotgun (WGS) entry which is preliminary data.</text>
</comment>
<feature type="region of interest" description="Disordered" evidence="1">
    <location>
        <begin position="232"/>
        <end position="251"/>
    </location>
</feature>